<keyword evidence="7" id="KW-0863">Zinc-finger</keyword>
<evidence type="ECO:0000313" key="11">
    <source>
        <dbReference type="Proteomes" id="UP001164746"/>
    </source>
</evidence>
<dbReference type="SUPFAM" id="SSF53098">
    <property type="entry name" value="Ribonuclease H-like"/>
    <property type="match status" value="1"/>
</dbReference>
<feature type="region of interest" description="Disordered" evidence="8">
    <location>
        <begin position="102"/>
        <end position="131"/>
    </location>
</feature>
<evidence type="ECO:0000256" key="5">
    <source>
        <dbReference type="ARBA" id="ARBA00022839"/>
    </source>
</evidence>
<evidence type="ECO:0000256" key="6">
    <source>
        <dbReference type="ARBA" id="ARBA00023242"/>
    </source>
</evidence>
<feature type="compositionally biased region" description="Basic and acidic residues" evidence="8">
    <location>
        <begin position="615"/>
        <end position="627"/>
    </location>
</feature>
<evidence type="ECO:0000256" key="7">
    <source>
        <dbReference type="PROSITE-ProRule" id="PRU00723"/>
    </source>
</evidence>
<sequence>MFKNTGLFKDVPCPYFLFGLCERPYCHFRHSKHEEAKARIEVEKLSNLYKEADENETAPQPASSLQRTLIDIENSIKNEKKIIENHDKPEPTEPTKVVAKLKNNKPTGTPEYNPTPLTELKEKQSKGELKSGRSKYDLALLDEPETDSEYDPACNYSTKFSSVSYSHNSVTHQESDRLPEYAQSLGAGIKRKSETDENDDSQLAKIPKFMSVSYTPALNESTELSEEEPIGQPEDWFSDEQSDKDSLIGVQHNSADDKVSNPATSNKIDTKKTDKENAQNILPIEFNKDGSVKYLSDITSEKSASDNKKPKPKSQQKEKKVVHNESVTDDNETEIPDKGGGNIFNLFKAEFDSALETCADDETTDIGIEDKKHKVKHKSGSDKTKAIEKSESSKKVTEKHNVKPRSDKVSELSNDRKRNHSSDKNKSSVKNGVHKPDLSPLKHKHSSSGTERHKHLQNMEDTSDKPSHEHANHKQTKHKHSLSSTPGSKHRSSSGDKVSSSQEKLSSSGVKHSSSSQKHGPTYKHRHSSSDHHKPLSSNDKHSSSNSVKTHSSSDKHNSSRSNSEKAHSNKDKNTSVSSQQKNRSVSAKHTSSSLPKQSHKISSSSEKSSKLKLSKTERHRSGEKSPRAGTSSNKIHKDRDGSRAHSSSSNKSSGSKSTPDRVRQHSSSSKKKNILNLDVDLFGDVNNHGGAAGELSDYDSDLEKYFTDEDPFDECLRIFNEEPRKSHTAGASDRKKLKRPAPEDPEPPPEEQHKEKVKVKVKQIQQKNREKAVNSTAPPKPSLASASATFTTYMANKNKKTSATTVGKGVKRTAHAPTIPIAKLKRPTVEVNTSSKVATNVRQRYLNMFIDEFLKTCANEEEAYNKGKAEEQAVFKRCSNKNVYLNIAVNTIKRLRTAVLEGSGKKTGHVTQVKMSHASMLDGSGPGASKATYTVNRSGGGVKIREEDFEGVELYRRLKPYILTEEQLRENNFPRPDPEKGGSAVFYGEQQYTQKAALKGYEKLCVRCGKVFEVYPNGKYPVKQECVYHWGKAWKKKIAGAIDTRYTCCQGDLASEGCQVAKTETMSGFMKTIPASPAIDGDYGVYALDCEMLARVTVVGPDQEPAYESLVLPDNRIVDLNTRFSGISEDDMEDVTTTIRDVQAVLLSLFSDQTILMGHSLESDLMALKMIHNTVVDTSVVFPHRMGRPFKRALRNLMVEYLKKIIQDDGTVASR</sequence>
<dbReference type="Pfam" id="PF15870">
    <property type="entry name" value="EloA-BP1"/>
    <property type="match status" value="1"/>
</dbReference>
<comment type="subcellular location">
    <subcellularLocation>
        <location evidence="1">Nucleus</location>
    </subcellularLocation>
</comment>
<keyword evidence="4" id="KW-0378">Hydrolase</keyword>
<dbReference type="EMBL" id="CP111024">
    <property type="protein sequence ID" value="WAR24856.1"/>
    <property type="molecule type" value="Genomic_DNA"/>
</dbReference>
<feature type="compositionally biased region" description="Low complexity" evidence="8">
    <location>
        <begin position="647"/>
        <end position="658"/>
    </location>
</feature>
<keyword evidence="5" id="KW-0269">Exonuclease</keyword>
<feature type="domain" description="C3H1-type" evidence="9">
    <location>
        <begin position="7"/>
        <end position="33"/>
    </location>
</feature>
<feature type="compositionally biased region" description="Basic and acidic residues" evidence="8">
    <location>
        <begin position="462"/>
        <end position="472"/>
    </location>
</feature>
<feature type="compositionally biased region" description="Polar residues" evidence="8">
    <location>
        <begin position="104"/>
        <end position="116"/>
    </location>
</feature>
<protein>
    <submittedName>
        <fullName evidence="10">REXO1-like protein</fullName>
    </submittedName>
</protein>
<feature type="zinc finger region" description="C3H1-type" evidence="7">
    <location>
        <begin position="7"/>
        <end position="33"/>
    </location>
</feature>
<feature type="compositionally biased region" description="Basic and acidic residues" evidence="8">
    <location>
        <begin position="552"/>
        <end position="574"/>
    </location>
</feature>
<keyword evidence="6" id="KW-0539">Nucleus</keyword>
<dbReference type="PROSITE" id="PS50103">
    <property type="entry name" value="ZF_C3H1"/>
    <property type="match status" value="1"/>
</dbReference>
<keyword evidence="11" id="KW-1185">Reference proteome</keyword>
<evidence type="ECO:0000256" key="8">
    <source>
        <dbReference type="SAM" id="MobiDB-lite"/>
    </source>
</evidence>
<feature type="compositionally biased region" description="Basic residues" evidence="8">
    <location>
        <begin position="441"/>
        <end position="456"/>
    </location>
</feature>
<feature type="region of interest" description="Disordered" evidence="8">
    <location>
        <begin position="217"/>
        <end position="284"/>
    </location>
</feature>
<evidence type="ECO:0000256" key="2">
    <source>
        <dbReference type="ARBA" id="ARBA00006357"/>
    </source>
</evidence>
<comment type="similarity">
    <text evidence="2">Belongs to the REXO1/REXO3 family.</text>
</comment>
<evidence type="ECO:0000256" key="4">
    <source>
        <dbReference type="ARBA" id="ARBA00022801"/>
    </source>
</evidence>
<dbReference type="InterPro" id="IPR013520">
    <property type="entry name" value="Ribonucl_H"/>
</dbReference>
<dbReference type="Gene3D" id="3.30.420.10">
    <property type="entry name" value="Ribonuclease H-like superfamily/Ribonuclease H"/>
    <property type="match status" value="1"/>
</dbReference>
<keyword evidence="7" id="KW-0479">Metal-binding</keyword>
<dbReference type="CDD" id="cd06145">
    <property type="entry name" value="REX1_like"/>
    <property type="match status" value="1"/>
</dbReference>
<evidence type="ECO:0000259" key="9">
    <source>
        <dbReference type="PROSITE" id="PS50103"/>
    </source>
</evidence>
<gene>
    <name evidence="10" type="ORF">MAR_038525</name>
</gene>
<feature type="region of interest" description="Disordered" evidence="8">
    <location>
        <begin position="297"/>
        <end position="341"/>
    </location>
</feature>
<proteinExistence type="inferred from homology"/>
<evidence type="ECO:0000256" key="3">
    <source>
        <dbReference type="ARBA" id="ARBA00022722"/>
    </source>
</evidence>
<organism evidence="10 11">
    <name type="scientific">Mya arenaria</name>
    <name type="common">Soft-shell clam</name>
    <dbReference type="NCBI Taxonomy" id="6604"/>
    <lineage>
        <taxon>Eukaryota</taxon>
        <taxon>Metazoa</taxon>
        <taxon>Spiralia</taxon>
        <taxon>Lophotrochozoa</taxon>
        <taxon>Mollusca</taxon>
        <taxon>Bivalvia</taxon>
        <taxon>Autobranchia</taxon>
        <taxon>Heteroconchia</taxon>
        <taxon>Euheterodonta</taxon>
        <taxon>Imparidentia</taxon>
        <taxon>Neoheterodontei</taxon>
        <taxon>Myida</taxon>
        <taxon>Myoidea</taxon>
        <taxon>Myidae</taxon>
        <taxon>Mya</taxon>
    </lineage>
</organism>
<name>A0ABY7FVJ4_MYAAR</name>
<dbReference type="PANTHER" id="PTHR12801">
    <property type="entry name" value="RNA EXONUCLEASE REXO1 / RECO3 FAMILY MEMBER-RELATED"/>
    <property type="match status" value="1"/>
</dbReference>
<feature type="compositionally biased region" description="Basic and acidic residues" evidence="8">
    <location>
        <begin position="528"/>
        <end position="543"/>
    </location>
</feature>
<accession>A0ABY7FVJ4</accession>
<evidence type="ECO:0000256" key="1">
    <source>
        <dbReference type="ARBA" id="ARBA00004123"/>
    </source>
</evidence>
<dbReference type="InterPro" id="IPR034922">
    <property type="entry name" value="REX1-like_exo"/>
</dbReference>
<feature type="region of interest" description="Disordered" evidence="8">
    <location>
        <begin position="718"/>
        <end position="785"/>
    </location>
</feature>
<keyword evidence="7" id="KW-0862">Zinc</keyword>
<dbReference type="InterPro" id="IPR031736">
    <property type="entry name" value="REXO1-like_dom"/>
</dbReference>
<feature type="compositionally biased region" description="Low complexity" evidence="8">
    <location>
        <begin position="592"/>
        <end position="607"/>
    </location>
</feature>
<dbReference type="InterPro" id="IPR012337">
    <property type="entry name" value="RNaseH-like_sf"/>
</dbReference>
<feature type="compositionally biased region" description="Basic and acidic residues" evidence="8">
    <location>
        <begin position="379"/>
        <end position="426"/>
    </location>
</feature>
<dbReference type="Proteomes" id="UP001164746">
    <property type="component" value="Chromosome 13"/>
</dbReference>
<dbReference type="InterPro" id="IPR000571">
    <property type="entry name" value="Znf_CCCH"/>
</dbReference>
<feature type="compositionally biased region" description="Basic and acidic residues" evidence="8">
    <location>
        <begin position="299"/>
        <end position="323"/>
    </location>
</feature>
<dbReference type="SMART" id="SM00479">
    <property type="entry name" value="EXOIII"/>
    <property type="match status" value="1"/>
</dbReference>
<feature type="region of interest" description="Disordered" evidence="8">
    <location>
        <begin position="363"/>
        <end position="677"/>
    </location>
</feature>
<dbReference type="PANTHER" id="PTHR12801:SF115">
    <property type="entry name" value="FI18136P1-RELATED"/>
    <property type="match status" value="1"/>
</dbReference>
<feature type="compositionally biased region" description="Basic and acidic residues" evidence="8">
    <location>
        <begin position="268"/>
        <end position="277"/>
    </location>
</feature>
<dbReference type="InterPro" id="IPR047021">
    <property type="entry name" value="REXO1/3/4-like"/>
</dbReference>
<reference evidence="10" key="1">
    <citation type="submission" date="2022-11" db="EMBL/GenBank/DDBJ databases">
        <title>Centuries of genome instability and evolution in soft-shell clam transmissible cancer (bioRxiv).</title>
        <authorList>
            <person name="Hart S.F.M."/>
            <person name="Yonemitsu M.A."/>
            <person name="Giersch R.M."/>
            <person name="Beal B.F."/>
            <person name="Arriagada G."/>
            <person name="Davis B.W."/>
            <person name="Ostrander E.A."/>
            <person name="Goff S.P."/>
            <person name="Metzger M.J."/>
        </authorList>
    </citation>
    <scope>NUCLEOTIDE SEQUENCE</scope>
    <source>
        <strain evidence="10">MELC-2E11</strain>
        <tissue evidence="10">Siphon/mantle</tissue>
    </source>
</reference>
<feature type="compositionally biased region" description="Basic and acidic residues" evidence="8">
    <location>
        <begin position="119"/>
        <end position="131"/>
    </location>
</feature>
<feature type="compositionally biased region" description="Polar residues" evidence="8">
    <location>
        <begin position="575"/>
        <end position="591"/>
    </location>
</feature>
<dbReference type="InterPro" id="IPR036397">
    <property type="entry name" value="RNaseH_sf"/>
</dbReference>
<feature type="compositionally biased region" description="Low complexity" evidence="8">
    <location>
        <begin position="499"/>
        <end position="520"/>
    </location>
</feature>
<keyword evidence="3" id="KW-0540">Nuclease</keyword>
<evidence type="ECO:0000313" key="10">
    <source>
        <dbReference type="EMBL" id="WAR24856.1"/>
    </source>
</evidence>